<dbReference type="EMBL" id="JARJLG010000174">
    <property type="protein sequence ID" value="KAJ7732600.1"/>
    <property type="molecule type" value="Genomic_DNA"/>
</dbReference>
<evidence type="ECO:0000256" key="1">
    <source>
        <dbReference type="ARBA" id="ARBA00022723"/>
    </source>
</evidence>
<keyword evidence="2 4" id="KW-0863">Zinc-finger</keyword>
<evidence type="ECO:0000256" key="2">
    <source>
        <dbReference type="ARBA" id="ARBA00022771"/>
    </source>
</evidence>
<dbReference type="PROSITE" id="PS50865">
    <property type="entry name" value="ZF_MYND_2"/>
    <property type="match status" value="1"/>
</dbReference>
<feature type="domain" description="MYND-type" evidence="5">
    <location>
        <begin position="419"/>
        <end position="460"/>
    </location>
</feature>
<dbReference type="SUPFAM" id="SSF144232">
    <property type="entry name" value="HIT/MYND zinc finger-like"/>
    <property type="match status" value="1"/>
</dbReference>
<accession>A0AAD7I0S2</accession>
<evidence type="ECO:0000256" key="4">
    <source>
        <dbReference type="PROSITE-ProRule" id="PRU00134"/>
    </source>
</evidence>
<proteinExistence type="predicted"/>
<keyword evidence="3" id="KW-0862">Zinc</keyword>
<evidence type="ECO:0000313" key="6">
    <source>
        <dbReference type="EMBL" id="KAJ7732600.1"/>
    </source>
</evidence>
<gene>
    <name evidence="6" type="ORF">DFH07DRAFT_990747</name>
</gene>
<dbReference type="InterPro" id="IPR002893">
    <property type="entry name" value="Znf_MYND"/>
</dbReference>
<dbReference type="Proteomes" id="UP001215280">
    <property type="component" value="Unassembled WGS sequence"/>
</dbReference>
<keyword evidence="7" id="KW-1185">Reference proteome</keyword>
<evidence type="ECO:0000256" key="3">
    <source>
        <dbReference type="ARBA" id="ARBA00022833"/>
    </source>
</evidence>
<dbReference type="GO" id="GO:0008270">
    <property type="term" value="F:zinc ion binding"/>
    <property type="evidence" value="ECO:0007669"/>
    <property type="project" value="UniProtKB-KW"/>
</dbReference>
<keyword evidence="1" id="KW-0479">Metal-binding</keyword>
<comment type="caution">
    <text evidence="6">The sequence shown here is derived from an EMBL/GenBank/DDBJ whole genome shotgun (WGS) entry which is preliminary data.</text>
</comment>
<organism evidence="6 7">
    <name type="scientific">Mycena maculata</name>
    <dbReference type="NCBI Taxonomy" id="230809"/>
    <lineage>
        <taxon>Eukaryota</taxon>
        <taxon>Fungi</taxon>
        <taxon>Dikarya</taxon>
        <taxon>Basidiomycota</taxon>
        <taxon>Agaricomycotina</taxon>
        <taxon>Agaricomycetes</taxon>
        <taxon>Agaricomycetidae</taxon>
        <taxon>Agaricales</taxon>
        <taxon>Marasmiineae</taxon>
        <taxon>Mycenaceae</taxon>
        <taxon>Mycena</taxon>
    </lineage>
</organism>
<evidence type="ECO:0000313" key="7">
    <source>
        <dbReference type="Proteomes" id="UP001215280"/>
    </source>
</evidence>
<protein>
    <recommendedName>
        <fullName evidence="5">MYND-type domain-containing protein</fullName>
    </recommendedName>
</protein>
<evidence type="ECO:0000259" key="5">
    <source>
        <dbReference type="PROSITE" id="PS50865"/>
    </source>
</evidence>
<name>A0AAD7I0S2_9AGAR</name>
<reference evidence="6" key="1">
    <citation type="submission" date="2023-03" db="EMBL/GenBank/DDBJ databases">
        <title>Massive genome expansion in bonnet fungi (Mycena s.s.) driven by repeated elements and novel gene families across ecological guilds.</title>
        <authorList>
            <consortium name="Lawrence Berkeley National Laboratory"/>
            <person name="Harder C.B."/>
            <person name="Miyauchi S."/>
            <person name="Viragh M."/>
            <person name="Kuo A."/>
            <person name="Thoen E."/>
            <person name="Andreopoulos B."/>
            <person name="Lu D."/>
            <person name="Skrede I."/>
            <person name="Drula E."/>
            <person name="Henrissat B."/>
            <person name="Morin E."/>
            <person name="Kohler A."/>
            <person name="Barry K."/>
            <person name="LaButti K."/>
            <person name="Morin E."/>
            <person name="Salamov A."/>
            <person name="Lipzen A."/>
            <person name="Mereny Z."/>
            <person name="Hegedus B."/>
            <person name="Baldrian P."/>
            <person name="Stursova M."/>
            <person name="Weitz H."/>
            <person name="Taylor A."/>
            <person name="Grigoriev I.V."/>
            <person name="Nagy L.G."/>
            <person name="Martin F."/>
            <person name="Kauserud H."/>
        </authorList>
    </citation>
    <scope>NUCLEOTIDE SEQUENCE</scope>
    <source>
        <strain evidence="6">CBHHK188m</strain>
    </source>
</reference>
<dbReference type="Pfam" id="PF01753">
    <property type="entry name" value="zf-MYND"/>
    <property type="match status" value="1"/>
</dbReference>
<dbReference type="Gene3D" id="6.10.140.2220">
    <property type="match status" value="1"/>
</dbReference>
<sequence>MDPQKRAKSAANGSWEDLKSVCSLIPNMAQDAVLFLPLLFVHLHPAGIPSPQELDAISGTVKSHPKLHRVLAATVALGAFSRLLEMHAVPVDSYLDLWPRIYPWILFVHTYWDAIPPQFVVLGSKQAYSVFSTIIIQINQHPDTSPLVRAAPGLHFITANWWATILRNDGVIVHEGDVTESDGWGELDKLLSFIGLDIEVARNFDEVVDGVGGIRHLASLLLKHIDMALASPPSNFRTGVIVVAFKAAYERIDGDGPFSTALLSRGGISTIIGALSALNTWNVRADSIKPWALMILRDSFQSLKSDRYITKALRAGLLPAIISVAIATQQTRLDGFNDCNALLVQLLEQILPASLVYYRVVRQIKFSLPTALVLASAPDFTLCAILPSWQRFEYLVTHRIAALDHFESPAWVCFKACENLRCMKIAKKSDLEKCSRCGVPYYCSQPCQKVDWKWSHRNVCRKPSQQNFSTREKSFIRSLMEYNFRFFPKLREDMLLRQLTFMYTHPGVAFVTVFDHAQMPLQGWIDVRSLEDTAVPDAPLRLSQLALKGERLQLYAAIGTGRGASWMIMFPAWSSSSRLHDGLAAIVKELPRGMDSHMDLVDFSEVHVGVKAKFCELVAQLDADNDFHRIS</sequence>
<dbReference type="AlphaFoldDB" id="A0AAD7I0S2"/>